<gene>
    <name evidence="3" type="ORF">BG04_4364</name>
</gene>
<dbReference type="Proteomes" id="UP000031829">
    <property type="component" value="Chromosome"/>
</dbReference>
<dbReference type="GeneID" id="93642371"/>
<dbReference type="InterPro" id="IPR050766">
    <property type="entry name" value="Bact_Lucif_Oxidored"/>
</dbReference>
<evidence type="ECO:0000256" key="1">
    <source>
        <dbReference type="ARBA" id="ARBA00007789"/>
    </source>
</evidence>
<dbReference type="GO" id="GO:0016705">
    <property type="term" value="F:oxidoreductase activity, acting on paired donors, with incorporation or reduction of molecular oxygen"/>
    <property type="evidence" value="ECO:0007669"/>
    <property type="project" value="InterPro"/>
</dbReference>
<comment type="similarity">
    <text evidence="1">To bacterial alkanal monooxygenase alpha and beta chains.</text>
</comment>
<dbReference type="HOGENOM" id="CLU_027853_9_0_9"/>
<sequence>MKLSILDQSPRYEGERAEDAFQHTIQLAQLAEELGYHRFWVAEHHDSEHVVGSSPEVLISHLLAKTHHIRIGSGGVMLQHYSPYKVAENFNVLASLSPNRIDLGIGRAPGGLPHSTQALQQNSQPTKSLTDKLIELKQYLNDTLPEDHPLYGLKAYPRPKKSADIFLLGASASSAELAGSLNLPYVFAQFINGDQKVLKEAISVYNQHVSSRARSLVVALSVIVADTVEEAKALASSTKIFKVYLQNGKSATLGSKEKAEEFGQQSKESYRIEEKEANVIYGTKETIRQKLQALKQEFSIDEFIILTAIQNFEQKKQSYTLLKEAFNEGDAQKINQTLAAY</sequence>
<dbReference type="PANTHER" id="PTHR30137">
    <property type="entry name" value="LUCIFERASE-LIKE MONOOXYGENASE"/>
    <property type="match status" value="1"/>
</dbReference>
<dbReference type="RefSeq" id="WP_034652654.1">
    <property type="nucleotide sequence ID" value="NZ_BCVB01000005.1"/>
</dbReference>
<dbReference type="Pfam" id="PF00296">
    <property type="entry name" value="Bac_luciferase"/>
    <property type="match status" value="1"/>
</dbReference>
<dbReference type="FunFam" id="3.20.20.30:FF:000002">
    <property type="entry name" value="LLM class flavin-dependent oxidoreductase"/>
    <property type="match status" value="1"/>
</dbReference>
<evidence type="ECO:0000313" key="4">
    <source>
        <dbReference type="Proteomes" id="UP000031829"/>
    </source>
</evidence>
<dbReference type="Gene3D" id="3.20.20.30">
    <property type="entry name" value="Luciferase-like domain"/>
    <property type="match status" value="1"/>
</dbReference>
<accession>A0A0B6A9B5</accession>
<dbReference type="InterPro" id="IPR036661">
    <property type="entry name" value="Luciferase-like_sf"/>
</dbReference>
<dbReference type="AlphaFoldDB" id="A0A0B6A9B5"/>
<dbReference type="PANTHER" id="PTHR30137:SF19">
    <property type="entry name" value="LUCIFERASE-LIKE MONOOXYGENASE"/>
    <property type="match status" value="1"/>
</dbReference>
<name>A0A0B6A9B5_PRIM2</name>
<dbReference type="GO" id="GO:0005829">
    <property type="term" value="C:cytosol"/>
    <property type="evidence" value="ECO:0007669"/>
    <property type="project" value="TreeGrafter"/>
</dbReference>
<dbReference type="SUPFAM" id="SSF51679">
    <property type="entry name" value="Bacterial luciferase-like"/>
    <property type="match status" value="1"/>
</dbReference>
<dbReference type="InterPro" id="IPR019949">
    <property type="entry name" value="CmoO-like"/>
</dbReference>
<protein>
    <submittedName>
        <fullName evidence="3">Luciferase oxidoreductase, group 1 family protein</fullName>
    </submittedName>
</protein>
<dbReference type="NCBIfam" id="TIGR03558">
    <property type="entry name" value="oxido_grp_1"/>
    <property type="match status" value="1"/>
</dbReference>
<organism evidence="3 4">
    <name type="scientific">Priestia megaterium (strain ATCC 14581 / DSM 32 / CCUG 1817 / JCM 2506 / NBRC 15308 / NCIMB 9376 / NCTC 10342 / NRRL B-14308 / VKM B-512 / Ford 19)</name>
    <name type="common">Bacillus megaterium</name>
    <dbReference type="NCBI Taxonomy" id="1348623"/>
    <lineage>
        <taxon>Bacteria</taxon>
        <taxon>Bacillati</taxon>
        <taxon>Bacillota</taxon>
        <taxon>Bacilli</taxon>
        <taxon>Bacillales</taxon>
        <taxon>Bacillaceae</taxon>
        <taxon>Priestia</taxon>
    </lineage>
</organism>
<evidence type="ECO:0000313" key="3">
    <source>
        <dbReference type="EMBL" id="AJI21520.1"/>
    </source>
</evidence>
<proteinExistence type="predicted"/>
<reference evidence="3 4" key="1">
    <citation type="journal article" date="2015" name="Genome Announc.">
        <title>Complete genome sequences for 35 biothreat assay-relevant bacillus species.</title>
        <authorList>
            <person name="Johnson S.L."/>
            <person name="Daligault H.E."/>
            <person name="Davenport K.W."/>
            <person name="Jaissle J."/>
            <person name="Frey K.G."/>
            <person name="Ladner J.T."/>
            <person name="Broomall S.M."/>
            <person name="Bishop-Lilly K.A."/>
            <person name="Bruce D.C."/>
            <person name="Gibbons H.S."/>
            <person name="Coyne S.R."/>
            <person name="Lo C.C."/>
            <person name="Meincke L."/>
            <person name="Munk A.C."/>
            <person name="Koroleva G.I."/>
            <person name="Rosenzweig C.N."/>
            <person name="Palacios G.F."/>
            <person name="Redden C.L."/>
            <person name="Minogue T.D."/>
            <person name="Chain P.S."/>
        </authorList>
    </citation>
    <scope>NUCLEOTIDE SEQUENCE [LARGE SCALE GENOMIC DNA]</scope>
    <source>
        <strain evidence="4">ATCC 14581 / DSM 32 / JCM 2506 / NBRC 15308 / NCIMB 9376 / NCTC 10342 / NRRL B-14308 / VKM B-512</strain>
    </source>
</reference>
<evidence type="ECO:0000259" key="2">
    <source>
        <dbReference type="Pfam" id="PF00296"/>
    </source>
</evidence>
<feature type="domain" description="Luciferase-like" evidence="2">
    <location>
        <begin position="9"/>
        <end position="296"/>
    </location>
</feature>
<dbReference type="KEGG" id="bmeg:BG04_4364"/>
<dbReference type="EMBL" id="CP009920">
    <property type="protein sequence ID" value="AJI21520.1"/>
    <property type="molecule type" value="Genomic_DNA"/>
</dbReference>
<dbReference type="InterPro" id="IPR011251">
    <property type="entry name" value="Luciferase-like_dom"/>
</dbReference>
<dbReference type="CDD" id="cd00347">
    <property type="entry name" value="Flavin_utilizing_monoxygenases"/>
    <property type="match status" value="1"/>
</dbReference>